<sequence>MLGGPSGERTRQKGPLVSNGNSTRGRFARLVVFVNLDKPLTSKVFFNGDIQQVEYESLPTIYFSYVRYGHAKELCSLVGVGAVLERPKAVLESSKATVVMASGEIFNEGGDRKNTNFGPRILVKRKSRRGSQDSRANEAVKKGKDPLGSRFMLLIGGNDAGGGFAEADRGYGRGK</sequence>
<evidence type="ECO:0000313" key="2">
    <source>
        <dbReference type="EMBL" id="KAK5839361.1"/>
    </source>
</evidence>
<dbReference type="Proteomes" id="UP001358586">
    <property type="component" value="Chromosome 3"/>
</dbReference>
<evidence type="ECO:0000313" key="3">
    <source>
        <dbReference type="Proteomes" id="UP001358586"/>
    </source>
</evidence>
<organism evidence="2 3">
    <name type="scientific">Gossypium arboreum</name>
    <name type="common">Tree cotton</name>
    <name type="synonym">Gossypium nanking</name>
    <dbReference type="NCBI Taxonomy" id="29729"/>
    <lineage>
        <taxon>Eukaryota</taxon>
        <taxon>Viridiplantae</taxon>
        <taxon>Streptophyta</taxon>
        <taxon>Embryophyta</taxon>
        <taxon>Tracheophyta</taxon>
        <taxon>Spermatophyta</taxon>
        <taxon>Magnoliopsida</taxon>
        <taxon>eudicotyledons</taxon>
        <taxon>Gunneridae</taxon>
        <taxon>Pentapetalae</taxon>
        <taxon>rosids</taxon>
        <taxon>malvids</taxon>
        <taxon>Malvales</taxon>
        <taxon>Malvaceae</taxon>
        <taxon>Malvoideae</taxon>
        <taxon>Gossypium</taxon>
    </lineage>
</organism>
<dbReference type="InterPro" id="IPR040256">
    <property type="entry name" value="At4g02000-like"/>
</dbReference>
<reference evidence="2 3" key="1">
    <citation type="submission" date="2023-03" db="EMBL/GenBank/DDBJ databases">
        <title>WGS of Gossypium arboreum.</title>
        <authorList>
            <person name="Yu D."/>
        </authorList>
    </citation>
    <scope>NUCLEOTIDE SEQUENCE [LARGE SCALE GENOMIC DNA]</scope>
    <source>
        <tissue evidence="2">Leaf</tissue>
    </source>
</reference>
<feature type="compositionally biased region" description="Basic and acidic residues" evidence="1">
    <location>
        <begin position="130"/>
        <end position="143"/>
    </location>
</feature>
<accession>A0ABR0QJX5</accession>
<comment type="caution">
    <text evidence="2">The sequence shown here is derived from an EMBL/GenBank/DDBJ whole genome shotgun (WGS) entry which is preliminary data.</text>
</comment>
<name>A0ABR0QJX5_GOSAR</name>
<feature type="region of interest" description="Disordered" evidence="1">
    <location>
        <begin position="124"/>
        <end position="143"/>
    </location>
</feature>
<gene>
    <name evidence="2" type="ORF">PVK06_008140</name>
</gene>
<evidence type="ECO:0000256" key="1">
    <source>
        <dbReference type="SAM" id="MobiDB-lite"/>
    </source>
</evidence>
<keyword evidence="3" id="KW-1185">Reference proteome</keyword>
<protein>
    <submittedName>
        <fullName evidence="2">Uncharacterized protein</fullName>
    </submittedName>
</protein>
<proteinExistence type="predicted"/>
<dbReference type="PANTHER" id="PTHR31286:SF173">
    <property type="entry name" value="DUF4283 DOMAIN-CONTAINING PROTEIN"/>
    <property type="match status" value="1"/>
</dbReference>
<dbReference type="EMBL" id="JARKNE010000003">
    <property type="protein sequence ID" value="KAK5839361.1"/>
    <property type="molecule type" value="Genomic_DNA"/>
</dbReference>
<feature type="region of interest" description="Disordered" evidence="1">
    <location>
        <begin position="1"/>
        <end position="21"/>
    </location>
</feature>
<dbReference type="PANTHER" id="PTHR31286">
    <property type="entry name" value="GLYCINE-RICH CELL WALL STRUCTURAL PROTEIN 1.8-LIKE"/>
    <property type="match status" value="1"/>
</dbReference>